<dbReference type="EMBL" id="JAXUIC010000011">
    <property type="protein sequence ID" value="KAK4563305.1"/>
    <property type="molecule type" value="Genomic_DNA"/>
</dbReference>
<dbReference type="PANTHER" id="PTHR48475">
    <property type="entry name" value="RIBONUCLEASE H"/>
    <property type="match status" value="1"/>
</dbReference>
<protein>
    <recommendedName>
        <fullName evidence="1">Integrase zinc-binding domain-containing protein</fullName>
    </recommendedName>
</protein>
<organism evidence="2 3">
    <name type="scientific">Quercus rubra</name>
    <name type="common">Northern red oak</name>
    <name type="synonym">Quercus borealis</name>
    <dbReference type="NCBI Taxonomy" id="3512"/>
    <lineage>
        <taxon>Eukaryota</taxon>
        <taxon>Viridiplantae</taxon>
        <taxon>Streptophyta</taxon>
        <taxon>Embryophyta</taxon>
        <taxon>Tracheophyta</taxon>
        <taxon>Spermatophyta</taxon>
        <taxon>Magnoliopsida</taxon>
        <taxon>eudicotyledons</taxon>
        <taxon>Gunneridae</taxon>
        <taxon>Pentapetalae</taxon>
        <taxon>rosids</taxon>
        <taxon>fabids</taxon>
        <taxon>Fagales</taxon>
        <taxon>Fagaceae</taxon>
        <taxon>Quercus</taxon>
    </lineage>
</organism>
<keyword evidence="3" id="KW-1185">Reference proteome</keyword>
<sequence>MSTFNGQGRKLCCNFTEDWRTPFMEYLAQGILPIDRTLVHQLKKLIVRYFLQNGILFRRGYNEDPLRCLGPRKAREVVKEVHSDDYGSHPRKKRLYKQLLLLEYYWPTMKNDFE</sequence>
<proteinExistence type="predicted"/>
<evidence type="ECO:0000313" key="3">
    <source>
        <dbReference type="Proteomes" id="UP001324115"/>
    </source>
</evidence>
<comment type="caution">
    <text evidence="2">The sequence shown here is derived from an EMBL/GenBank/DDBJ whole genome shotgun (WGS) entry which is preliminary data.</text>
</comment>
<evidence type="ECO:0000259" key="1">
    <source>
        <dbReference type="Pfam" id="PF17921"/>
    </source>
</evidence>
<reference evidence="2 3" key="1">
    <citation type="journal article" date="2023" name="G3 (Bethesda)">
        <title>A haplotype-resolved chromosome-scale genome for Quercus rubra L. provides insights into the genetics of adaptive traits for red oak species.</title>
        <authorList>
            <person name="Kapoor B."/>
            <person name="Jenkins J."/>
            <person name="Schmutz J."/>
            <person name="Zhebentyayeva T."/>
            <person name="Kuelheim C."/>
            <person name="Coggeshall M."/>
            <person name="Heim C."/>
            <person name="Lasky J.R."/>
            <person name="Leites L."/>
            <person name="Islam-Faridi N."/>
            <person name="Romero-Severson J."/>
            <person name="DeLeo V.L."/>
            <person name="Lucas S.M."/>
            <person name="Lazic D."/>
            <person name="Gailing O."/>
            <person name="Carlson J."/>
            <person name="Staton M."/>
        </authorList>
    </citation>
    <scope>NUCLEOTIDE SEQUENCE [LARGE SCALE GENOMIC DNA]</scope>
    <source>
        <strain evidence="2">Pseudo-F2</strain>
    </source>
</reference>
<dbReference type="Pfam" id="PF17921">
    <property type="entry name" value="Integrase_H2C2"/>
    <property type="match status" value="1"/>
</dbReference>
<dbReference type="AlphaFoldDB" id="A0AAN7E4Y9"/>
<name>A0AAN7E4Y9_QUERU</name>
<gene>
    <name evidence="2" type="ORF">RGQ29_005706</name>
</gene>
<dbReference type="InterPro" id="IPR041588">
    <property type="entry name" value="Integrase_H2C2"/>
</dbReference>
<accession>A0AAN7E4Y9</accession>
<dbReference type="Proteomes" id="UP001324115">
    <property type="component" value="Unassembled WGS sequence"/>
</dbReference>
<dbReference type="Gene3D" id="1.10.340.70">
    <property type="match status" value="1"/>
</dbReference>
<feature type="domain" description="Integrase zinc-binding" evidence="1">
    <location>
        <begin position="73"/>
        <end position="113"/>
    </location>
</feature>
<dbReference type="PANTHER" id="PTHR48475:SF1">
    <property type="entry name" value="RNASE H TYPE-1 DOMAIN-CONTAINING PROTEIN"/>
    <property type="match status" value="1"/>
</dbReference>
<evidence type="ECO:0000313" key="2">
    <source>
        <dbReference type="EMBL" id="KAK4563305.1"/>
    </source>
</evidence>